<protein>
    <submittedName>
        <fullName evidence="1">Uncharacterized protein</fullName>
    </submittedName>
</protein>
<dbReference type="EMBL" id="OZ034819">
    <property type="protein sequence ID" value="CAL1392890.1"/>
    <property type="molecule type" value="Genomic_DNA"/>
</dbReference>
<reference evidence="1 2" key="1">
    <citation type="submission" date="2024-04" db="EMBL/GenBank/DDBJ databases">
        <authorList>
            <person name="Fracassetti M."/>
        </authorList>
    </citation>
    <scope>NUCLEOTIDE SEQUENCE [LARGE SCALE GENOMIC DNA]</scope>
</reference>
<name>A0AAV2F5C9_9ROSI</name>
<dbReference type="Proteomes" id="UP001497516">
    <property type="component" value="Chromosome 6"/>
</dbReference>
<sequence>MQTQATKIQTSIRCTRHRRRPFKRTQKVSVSTNNTASIGPCSILDLLLLTASRLVGESLIEVVGLQPLQELFKPVAGSLEAFARLLRRDLYLKGASEQIVGCARSRTMTPSL</sequence>
<proteinExistence type="predicted"/>
<evidence type="ECO:0000313" key="2">
    <source>
        <dbReference type="Proteomes" id="UP001497516"/>
    </source>
</evidence>
<accession>A0AAV2F5C9</accession>
<evidence type="ECO:0000313" key="1">
    <source>
        <dbReference type="EMBL" id="CAL1392890.1"/>
    </source>
</evidence>
<dbReference type="AlphaFoldDB" id="A0AAV2F5C9"/>
<keyword evidence="2" id="KW-1185">Reference proteome</keyword>
<gene>
    <name evidence="1" type="ORF">LTRI10_LOCUS33505</name>
</gene>
<organism evidence="1 2">
    <name type="scientific">Linum trigynum</name>
    <dbReference type="NCBI Taxonomy" id="586398"/>
    <lineage>
        <taxon>Eukaryota</taxon>
        <taxon>Viridiplantae</taxon>
        <taxon>Streptophyta</taxon>
        <taxon>Embryophyta</taxon>
        <taxon>Tracheophyta</taxon>
        <taxon>Spermatophyta</taxon>
        <taxon>Magnoliopsida</taxon>
        <taxon>eudicotyledons</taxon>
        <taxon>Gunneridae</taxon>
        <taxon>Pentapetalae</taxon>
        <taxon>rosids</taxon>
        <taxon>fabids</taxon>
        <taxon>Malpighiales</taxon>
        <taxon>Linaceae</taxon>
        <taxon>Linum</taxon>
    </lineage>
</organism>